<accession>A0A4C2EJE0</accession>
<keyword evidence="2" id="KW-0472">Membrane</keyword>
<protein>
    <recommendedName>
        <fullName evidence="3">DUF8125 domain-containing protein</fullName>
    </recommendedName>
</protein>
<dbReference type="OrthoDB" id="320276at2157"/>
<feature type="region of interest" description="Disordered" evidence="1">
    <location>
        <begin position="1"/>
        <end position="21"/>
    </location>
</feature>
<feature type="transmembrane region" description="Helical" evidence="2">
    <location>
        <begin position="39"/>
        <end position="59"/>
    </location>
</feature>
<dbReference type="Pfam" id="PF26447">
    <property type="entry name" value="DUF8126"/>
    <property type="match status" value="1"/>
</dbReference>
<evidence type="ECO:0000313" key="4">
    <source>
        <dbReference type="EMBL" id="GCF14611.1"/>
    </source>
</evidence>
<dbReference type="InterPro" id="IPR058439">
    <property type="entry name" value="DUF8126"/>
</dbReference>
<dbReference type="EMBL" id="BIXZ01000004">
    <property type="protein sequence ID" value="GCF14611.1"/>
    <property type="molecule type" value="Genomic_DNA"/>
</dbReference>
<reference evidence="4 5" key="1">
    <citation type="submission" date="2019-02" db="EMBL/GenBank/DDBJ databases">
        <title>Haloarcula mannanilyticum sp. nov., a mannan degrading haloarchaeon isolated from commercial salt.</title>
        <authorList>
            <person name="Enomoto S."/>
            <person name="Shimane Y."/>
            <person name="Kamekura M."/>
            <person name="Ito T."/>
            <person name="Moriya O."/>
            <person name="Ihara K."/>
            <person name="Takahashi-Ando N."/>
            <person name="Fukushima Y."/>
            <person name="Yoshida Y."/>
            <person name="Usama R."/>
            <person name="Takai K."/>
            <person name="Minegishi H."/>
        </authorList>
    </citation>
    <scope>NUCLEOTIDE SEQUENCE [LARGE SCALE GENOMIC DNA]</scope>
    <source>
        <strain evidence="4 5">MD130-1</strain>
    </source>
</reference>
<keyword evidence="2" id="KW-1133">Transmembrane helix</keyword>
<keyword evidence="2" id="KW-0812">Transmembrane</keyword>
<name>A0A4C2EJE0_9EURY</name>
<dbReference type="AlphaFoldDB" id="A0A4C2EJE0"/>
<dbReference type="RefSeq" id="WP_137684185.1">
    <property type="nucleotide sequence ID" value="NZ_BIXZ01000004.1"/>
</dbReference>
<proteinExistence type="predicted"/>
<evidence type="ECO:0000259" key="3">
    <source>
        <dbReference type="Pfam" id="PF26447"/>
    </source>
</evidence>
<evidence type="ECO:0000256" key="2">
    <source>
        <dbReference type="SAM" id="Phobius"/>
    </source>
</evidence>
<dbReference type="InterPro" id="IPR058438">
    <property type="entry name" value="DUF8125"/>
</dbReference>
<gene>
    <name evidence="4" type="ORF">Harman_25460</name>
</gene>
<evidence type="ECO:0000256" key="1">
    <source>
        <dbReference type="SAM" id="MobiDB-lite"/>
    </source>
</evidence>
<organism evidence="4 5">
    <name type="scientific">Haloarcula mannanilytica</name>
    <dbReference type="NCBI Taxonomy" id="2509225"/>
    <lineage>
        <taxon>Archaea</taxon>
        <taxon>Methanobacteriati</taxon>
        <taxon>Methanobacteriota</taxon>
        <taxon>Stenosarchaea group</taxon>
        <taxon>Halobacteria</taxon>
        <taxon>Halobacteriales</taxon>
        <taxon>Haloarculaceae</taxon>
        <taxon>Haloarcula</taxon>
    </lineage>
</organism>
<dbReference type="Pfam" id="PF26446">
    <property type="entry name" value="DUF8125"/>
    <property type="match status" value="1"/>
</dbReference>
<dbReference type="Proteomes" id="UP000304382">
    <property type="component" value="Unassembled WGS sequence"/>
</dbReference>
<keyword evidence="5" id="KW-1185">Reference proteome</keyword>
<evidence type="ECO:0000313" key="5">
    <source>
        <dbReference type="Proteomes" id="UP000304382"/>
    </source>
</evidence>
<sequence>MSDDQDNPDLDRDEMAHNADPGPDYSRTYRLFRWLTDNLLLIASGFGIGLFVVASVIGYELPRNLRLIGLCALITIPLIGRPTGKKVRSLLWDPNYVWLVDIDARHTKGGIFRMPGQRFREWSVEDGQLDWVSPNLAFGKHVNLEAQTVDGCWRGTLSDRELMRTLQAVEECRSQLEEDAKRGFAIEAQAFTIIRNATRKAVLRIVSTFERGTLPDEGEGLTDEIDSAIEQFGLDRKIRAAEDDEAPESDVPGVQIDLDQDLADLAGAGDGGVSADD</sequence>
<feature type="domain" description="DUF8125" evidence="3">
    <location>
        <begin position="161"/>
        <end position="237"/>
    </location>
</feature>
<comment type="caution">
    <text evidence="4">The sequence shown here is derived from an EMBL/GenBank/DDBJ whole genome shotgun (WGS) entry which is preliminary data.</text>
</comment>